<evidence type="ECO:0000313" key="1">
    <source>
        <dbReference type="EMBL" id="REG31074.1"/>
    </source>
</evidence>
<comment type="caution">
    <text evidence="1">The sequence shown here is derived from an EMBL/GenBank/DDBJ whole genome shotgun (WGS) entry which is preliminary data.</text>
</comment>
<proteinExistence type="predicted"/>
<dbReference type="RefSeq" id="WP_047854340.1">
    <property type="nucleotide sequence ID" value="NZ_CP011509.1"/>
</dbReference>
<name>A0ABX9K155_9BACT</name>
<keyword evidence="2" id="KW-1185">Reference proteome</keyword>
<accession>A0ABX9K155</accession>
<reference evidence="1 2" key="1">
    <citation type="submission" date="2018-08" db="EMBL/GenBank/DDBJ databases">
        <title>Genomic Encyclopedia of Archaeal and Bacterial Type Strains, Phase II (KMG-II): from individual species to whole genera.</title>
        <authorList>
            <person name="Goeker M."/>
        </authorList>
    </citation>
    <scope>NUCLEOTIDE SEQUENCE [LARGE SCALE GENOMIC DNA]</scope>
    <source>
        <strain evidence="1 2">DSM 2261</strain>
    </source>
</reference>
<dbReference type="SUPFAM" id="SSF56219">
    <property type="entry name" value="DNase I-like"/>
    <property type="match status" value="1"/>
</dbReference>
<gene>
    <name evidence="1" type="ORF">ATI61_106544</name>
</gene>
<sequence length="343" mass="37019">MNPRVAVSVLASLVLGCGSADVQEAAEPGALNTLSQAVAVNTNAGFLVAYNVNYENLPTATEQCAGDWQDLIYYMKTQPYSPDVFIVHQMSGAAQAAELAKYMQDNLPGLYDYVIAEANPEAMNSPCGPSKDYQTNAIIYRTGRLQPISGTKATWQVYKGASGSCVTNNQSRSIGVRMAFTDLITNKKVVLGSSHWPTMQEGPSSDSGCAEKNLQLTDTKMREITGANLIIWGVDSNEGDYANGGYKDWYKQANSQVPSTTDYSWNDPVYEACAGSRGCLDDNWTGGAGGRIDYLFFNAAATSSLGKTISYNEGDAADLQFTGADRDDLNYSGHRAISARIHY</sequence>
<dbReference type="PROSITE" id="PS51257">
    <property type="entry name" value="PROKAR_LIPOPROTEIN"/>
    <property type="match status" value="1"/>
</dbReference>
<evidence type="ECO:0008006" key="3">
    <source>
        <dbReference type="Google" id="ProtNLM"/>
    </source>
</evidence>
<evidence type="ECO:0000313" key="2">
    <source>
        <dbReference type="Proteomes" id="UP000256345"/>
    </source>
</evidence>
<dbReference type="Proteomes" id="UP000256345">
    <property type="component" value="Unassembled WGS sequence"/>
</dbReference>
<dbReference type="EMBL" id="QUMU01000006">
    <property type="protein sequence ID" value="REG31074.1"/>
    <property type="molecule type" value="Genomic_DNA"/>
</dbReference>
<dbReference type="Gene3D" id="3.60.10.10">
    <property type="entry name" value="Endonuclease/exonuclease/phosphatase"/>
    <property type="match status" value="1"/>
</dbReference>
<dbReference type="InterPro" id="IPR036691">
    <property type="entry name" value="Endo/exonu/phosph_ase_sf"/>
</dbReference>
<protein>
    <recommendedName>
        <fullName evidence="3">Endonuclease/exonuclease/phosphatase domain-containing protein</fullName>
    </recommendedName>
</protein>
<organism evidence="1 2">
    <name type="scientific">Archangium gephyra</name>
    <dbReference type="NCBI Taxonomy" id="48"/>
    <lineage>
        <taxon>Bacteria</taxon>
        <taxon>Pseudomonadati</taxon>
        <taxon>Myxococcota</taxon>
        <taxon>Myxococcia</taxon>
        <taxon>Myxococcales</taxon>
        <taxon>Cystobacterineae</taxon>
        <taxon>Archangiaceae</taxon>
        <taxon>Archangium</taxon>
    </lineage>
</organism>